<evidence type="ECO:0000313" key="7">
    <source>
        <dbReference type="Proteomes" id="UP001597163"/>
    </source>
</evidence>
<sequence length="233" mass="25359">MTISNKHNIVIIGASGHAKVIIDIIEKLNQYTIVGLIDSFKPIGTKIFNYKVIGRKEHIPELKKTHNFNKGIIAIGDNWARKKNHEKITTIDPGFEFISAIHPNAVIGKNVNIGKGTVILAGVIINSDAIVGEFCIINTKASLGHDSEIKKYSSLGPNATVGGHVSIKTCTYIAMSATIIQSIKIGKHSIVGSGALIVRDVPDFSMVYGVPGKFIRKVAKAEKYFYHKNNTNP</sequence>
<reference evidence="7" key="1">
    <citation type="journal article" date="2019" name="Int. J. Syst. Evol. Microbiol.">
        <title>The Global Catalogue of Microorganisms (GCM) 10K type strain sequencing project: providing services to taxonomists for standard genome sequencing and annotation.</title>
        <authorList>
            <consortium name="The Broad Institute Genomics Platform"/>
            <consortium name="The Broad Institute Genome Sequencing Center for Infectious Disease"/>
            <person name="Wu L."/>
            <person name="Ma J."/>
        </authorList>
    </citation>
    <scope>NUCLEOTIDE SEQUENCE [LARGE SCALE GENOMIC DNA]</scope>
    <source>
        <strain evidence="7">CCUG 63246</strain>
    </source>
</reference>
<organism evidence="6 7">
    <name type="scientific">Hwangdonia seohaensis</name>
    <dbReference type="NCBI Taxonomy" id="1240727"/>
    <lineage>
        <taxon>Bacteria</taxon>
        <taxon>Pseudomonadati</taxon>
        <taxon>Bacteroidota</taxon>
        <taxon>Flavobacteriia</taxon>
        <taxon>Flavobacteriales</taxon>
        <taxon>Flavobacteriaceae</taxon>
        <taxon>Hwangdonia</taxon>
    </lineage>
</organism>
<dbReference type="SUPFAM" id="SSF51161">
    <property type="entry name" value="Trimeric LpxA-like enzymes"/>
    <property type="match status" value="1"/>
</dbReference>
<evidence type="ECO:0000259" key="5">
    <source>
        <dbReference type="Pfam" id="PF17836"/>
    </source>
</evidence>
<keyword evidence="7" id="KW-1185">Reference proteome</keyword>
<dbReference type="Gene3D" id="2.160.10.10">
    <property type="entry name" value="Hexapeptide repeat proteins"/>
    <property type="match status" value="1"/>
</dbReference>
<dbReference type="Proteomes" id="UP001597163">
    <property type="component" value="Unassembled WGS sequence"/>
</dbReference>
<dbReference type="Pfam" id="PF17836">
    <property type="entry name" value="PglD_N"/>
    <property type="match status" value="1"/>
</dbReference>
<evidence type="ECO:0000256" key="4">
    <source>
        <dbReference type="ARBA" id="ARBA00023315"/>
    </source>
</evidence>
<dbReference type="Gene3D" id="3.40.50.20">
    <property type="match status" value="1"/>
</dbReference>
<evidence type="ECO:0000256" key="1">
    <source>
        <dbReference type="ARBA" id="ARBA00007274"/>
    </source>
</evidence>
<dbReference type="PROSITE" id="PS00101">
    <property type="entry name" value="HEXAPEP_TRANSFERASES"/>
    <property type="match status" value="1"/>
</dbReference>
<name>A0ABW3RAY6_9FLAO</name>
<comment type="caution">
    <text evidence="6">The sequence shown here is derived from an EMBL/GenBank/DDBJ whole genome shotgun (WGS) entry which is preliminary data.</text>
</comment>
<dbReference type="InterPro" id="IPR020019">
    <property type="entry name" value="AcTrfase_PglD-like"/>
</dbReference>
<dbReference type="RefSeq" id="WP_311938418.1">
    <property type="nucleotide sequence ID" value="NZ_JAVSCK010000002.1"/>
</dbReference>
<dbReference type="PANTHER" id="PTHR43300:SF7">
    <property type="entry name" value="UDP-N-ACETYLBACILLOSAMINE N-ACETYLTRANSFERASE"/>
    <property type="match status" value="1"/>
</dbReference>
<evidence type="ECO:0000256" key="2">
    <source>
        <dbReference type="ARBA" id="ARBA00022679"/>
    </source>
</evidence>
<proteinExistence type="inferred from homology"/>
<dbReference type="NCBIfam" id="TIGR03570">
    <property type="entry name" value="NeuD_NnaD"/>
    <property type="match status" value="1"/>
</dbReference>
<comment type="similarity">
    <text evidence="1">Belongs to the transferase hexapeptide repeat family.</text>
</comment>
<keyword evidence="3" id="KW-0677">Repeat</keyword>
<dbReference type="InterPro" id="IPR050179">
    <property type="entry name" value="Trans_hexapeptide_repeat"/>
</dbReference>
<evidence type="ECO:0000313" key="6">
    <source>
        <dbReference type="EMBL" id="MFD1162248.1"/>
    </source>
</evidence>
<dbReference type="InterPro" id="IPR001451">
    <property type="entry name" value="Hexapep"/>
</dbReference>
<accession>A0ABW3RAY6</accession>
<dbReference type="EMBL" id="JBHTLJ010000002">
    <property type="protein sequence ID" value="MFD1162248.1"/>
    <property type="molecule type" value="Genomic_DNA"/>
</dbReference>
<keyword evidence="2" id="KW-0808">Transferase</keyword>
<keyword evidence="4" id="KW-0012">Acyltransferase</keyword>
<dbReference type="Pfam" id="PF00132">
    <property type="entry name" value="Hexapep"/>
    <property type="match status" value="1"/>
</dbReference>
<dbReference type="CDD" id="cd03360">
    <property type="entry name" value="LbH_AT_putative"/>
    <property type="match status" value="1"/>
</dbReference>
<dbReference type="PANTHER" id="PTHR43300">
    <property type="entry name" value="ACETYLTRANSFERASE"/>
    <property type="match status" value="1"/>
</dbReference>
<dbReference type="InterPro" id="IPR041561">
    <property type="entry name" value="PglD_N"/>
</dbReference>
<feature type="domain" description="PglD N-terminal" evidence="5">
    <location>
        <begin position="8"/>
        <end position="87"/>
    </location>
</feature>
<dbReference type="InterPro" id="IPR011004">
    <property type="entry name" value="Trimer_LpxA-like_sf"/>
</dbReference>
<dbReference type="InterPro" id="IPR018357">
    <property type="entry name" value="Hexapep_transf_CS"/>
</dbReference>
<gene>
    <name evidence="6" type="ORF">ACFQ2E_07455</name>
</gene>
<evidence type="ECO:0000256" key="3">
    <source>
        <dbReference type="ARBA" id="ARBA00022737"/>
    </source>
</evidence>
<protein>
    <submittedName>
        <fullName evidence="6">Acetyltransferase</fullName>
    </submittedName>
</protein>